<feature type="active site" description="Charge relay system" evidence="4">
    <location>
        <position position="237"/>
    </location>
</feature>
<dbReference type="Gene3D" id="3.40.50.200">
    <property type="entry name" value="Peptidase S8/S53 domain"/>
    <property type="match status" value="1"/>
</dbReference>
<dbReference type="PROSITE" id="PS51257">
    <property type="entry name" value="PROKAR_LIPOPROTEIN"/>
    <property type="match status" value="1"/>
</dbReference>
<dbReference type="CDD" id="cd00306">
    <property type="entry name" value="Peptidases_S8_S53"/>
    <property type="match status" value="1"/>
</dbReference>
<gene>
    <name evidence="6" type="ORF">MQE35_03375</name>
</gene>
<feature type="active site" description="Charge relay system" evidence="4">
    <location>
        <position position="457"/>
    </location>
</feature>
<dbReference type="PROSITE" id="PS51892">
    <property type="entry name" value="SUBTILASE"/>
    <property type="match status" value="1"/>
</dbReference>
<dbReference type="GO" id="GO:0004252">
    <property type="term" value="F:serine-type endopeptidase activity"/>
    <property type="evidence" value="ECO:0007669"/>
    <property type="project" value="UniProtKB-UniRule"/>
</dbReference>
<comment type="similarity">
    <text evidence="4">Belongs to the peptidase S8 family.</text>
</comment>
<dbReference type="GO" id="GO:0016485">
    <property type="term" value="P:protein processing"/>
    <property type="evidence" value="ECO:0007669"/>
    <property type="project" value="TreeGrafter"/>
</dbReference>
<name>A0A9E7A228_9FLAO</name>
<evidence type="ECO:0000259" key="5">
    <source>
        <dbReference type="Pfam" id="PF00082"/>
    </source>
</evidence>
<dbReference type="InterPro" id="IPR015500">
    <property type="entry name" value="Peptidase_S8_subtilisin-rel"/>
</dbReference>
<dbReference type="Proteomes" id="UP000831290">
    <property type="component" value="Chromosome"/>
</dbReference>
<protein>
    <submittedName>
        <fullName evidence="6">S8/S53 family peptidase</fullName>
    </submittedName>
</protein>
<evidence type="ECO:0000313" key="7">
    <source>
        <dbReference type="Proteomes" id="UP000831290"/>
    </source>
</evidence>
<dbReference type="InterPro" id="IPR036852">
    <property type="entry name" value="Peptidase_S8/S53_dom_sf"/>
</dbReference>
<dbReference type="Pfam" id="PF00082">
    <property type="entry name" value="Peptidase_S8"/>
    <property type="match status" value="1"/>
</dbReference>
<dbReference type="AlphaFoldDB" id="A0A9E7A228"/>
<sequence length="512" mass="56026">MRKLVCGVAVVSALFITSCSKDNLNSESGINTPEISEQKDPLSVDEINRIINEILQREDNFHWNDVSDFVLWSALKHGDNILTIGYGTDKNDYSNKGTASQKSSKDKIISFVKSMEDKIAQQKGEDVLIYDDEFLTIIDMKVEKLETIKELRSEFAIRYMEPSGYSLFQNEQFKPAKVQASSSSSSGCGLEGESLNSSDYVTVVPNSKMPWNFYAYHNIDEAWSHSTGSGITIGIVDTGASTEQSLLNGSFNNGYSSGRTIERKGVYVDSWWPWSTETDGVNDKCGHGTSMTSVAGAPRNDKGQTVGVAYNSNFVVYRAASNVVLDGYHEQKGVARAFTELGDRSDVDIISMSMGHIISVGRIEDAIKYAYSKGKLIFCAGGTSTSFTNFVGVIFPAWMSETVAVTGIEENSVYNVCDTCHEGNEIDFAIVMERANNNHVPVLGYYNNQADYVGGSSVAAAMAAGIGALVWAEHPGWTRTQVLNKLISSSHLYPNKNSSFGWGVMDALKAVQ</sequence>
<dbReference type="PANTHER" id="PTHR42884">
    <property type="entry name" value="PROPROTEIN CONVERTASE SUBTILISIN/KEXIN-RELATED"/>
    <property type="match status" value="1"/>
</dbReference>
<keyword evidence="3 4" id="KW-0720">Serine protease</keyword>
<dbReference type="SUPFAM" id="SSF52743">
    <property type="entry name" value="Subtilisin-like"/>
    <property type="match status" value="1"/>
</dbReference>
<reference evidence="6" key="1">
    <citation type="submission" date="2022-03" db="EMBL/GenBank/DDBJ databases">
        <title>Description of Abyssus ytuae gen. nov., sp. nov., a novel member of the family Flavobacteriaceae isolated from the sediment of Mariana Trench.</title>
        <authorList>
            <person name="Zhang J."/>
            <person name="Xu X."/>
        </authorList>
    </citation>
    <scope>NUCLEOTIDE SEQUENCE</scope>
    <source>
        <strain evidence="6">MT3330</strain>
    </source>
</reference>
<dbReference type="PANTHER" id="PTHR42884:SF14">
    <property type="entry name" value="NEUROENDOCRINE CONVERTASE 1"/>
    <property type="match status" value="1"/>
</dbReference>
<evidence type="ECO:0000256" key="3">
    <source>
        <dbReference type="ARBA" id="ARBA00022825"/>
    </source>
</evidence>
<evidence type="ECO:0000256" key="1">
    <source>
        <dbReference type="ARBA" id="ARBA00022670"/>
    </source>
</evidence>
<dbReference type="GO" id="GO:0016020">
    <property type="term" value="C:membrane"/>
    <property type="evidence" value="ECO:0007669"/>
    <property type="project" value="TreeGrafter"/>
</dbReference>
<keyword evidence="2 4" id="KW-0378">Hydrolase</keyword>
<dbReference type="RefSeq" id="WP_255844484.1">
    <property type="nucleotide sequence ID" value="NZ_CP094358.1"/>
</dbReference>
<evidence type="ECO:0000256" key="4">
    <source>
        <dbReference type="PROSITE-ProRule" id="PRU01240"/>
    </source>
</evidence>
<feature type="domain" description="Peptidase S8/S53" evidence="5">
    <location>
        <begin position="228"/>
        <end position="503"/>
    </location>
</feature>
<accession>A0A9E7A228</accession>
<dbReference type="EMBL" id="CP094358">
    <property type="protein sequence ID" value="UOB18336.1"/>
    <property type="molecule type" value="Genomic_DNA"/>
</dbReference>
<dbReference type="InterPro" id="IPR000209">
    <property type="entry name" value="Peptidase_S8/S53_dom"/>
</dbReference>
<evidence type="ECO:0000256" key="2">
    <source>
        <dbReference type="ARBA" id="ARBA00022801"/>
    </source>
</evidence>
<proteinExistence type="inferred from homology"/>
<keyword evidence="1 4" id="KW-0645">Protease</keyword>
<dbReference type="KEGG" id="fbm:MQE35_03375"/>
<keyword evidence="7" id="KW-1185">Reference proteome</keyword>
<evidence type="ECO:0000313" key="6">
    <source>
        <dbReference type="EMBL" id="UOB18336.1"/>
    </source>
</evidence>
<organism evidence="6 7">
    <name type="scientific">Abyssalbus ytuae</name>
    <dbReference type="NCBI Taxonomy" id="2926907"/>
    <lineage>
        <taxon>Bacteria</taxon>
        <taxon>Pseudomonadati</taxon>
        <taxon>Bacteroidota</taxon>
        <taxon>Flavobacteriia</taxon>
        <taxon>Flavobacteriales</taxon>
        <taxon>Flavobacteriaceae</taxon>
        <taxon>Abyssalbus</taxon>
    </lineage>
</organism>
<dbReference type="PRINTS" id="PR00723">
    <property type="entry name" value="SUBTILISIN"/>
</dbReference>
<feature type="active site" description="Charge relay system" evidence="4">
    <location>
        <position position="287"/>
    </location>
</feature>